<sequence>MISLRVLAIALCYVVVVFGMLPSSSDAQLSPSFYTKTCPNVSSIVHEVISNVSKTDPRMLASLIRLHFHDYFVQVCPSLNLTSRKSGFTTHGFNTTYLVALSGAQTISRGRCKFFVDRLYHFCNTGNPDPILNTTYLQTLKSICPNNGPGTILTDLDLTTPDTCDSAYHSNLKIGKGLFQSD</sequence>
<dbReference type="PRINTS" id="PR00461">
    <property type="entry name" value="PLPEROXIDASE"/>
</dbReference>
<evidence type="ECO:0000313" key="16">
    <source>
        <dbReference type="EMBL" id="PNY06531.1"/>
    </source>
</evidence>
<dbReference type="PROSITE" id="PS50873">
    <property type="entry name" value="PEROXIDASE_4"/>
    <property type="match status" value="2"/>
</dbReference>
<dbReference type="GO" id="GO:0140825">
    <property type="term" value="F:lactoperoxidase activity"/>
    <property type="evidence" value="ECO:0007669"/>
    <property type="project" value="UniProtKB-EC"/>
</dbReference>
<keyword evidence="14" id="KW-0732">Signal</keyword>
<name>A0A2K3NU38_TRIPR</name>
<comment type="similarity">
    <text evidence="13">Belongs to the peroxidase family.</text>
</comment>
<evidence type="ECO:0000256" key="14">
    <source>
        <dbReference type="SAM" id="SignalP"/>
    </source>
</evidence>
<dbReference type="GO" id="GO:0020037">
    <property type="term" value="F:heme binding"/>
    <property type="evidence" value="ECO:0007669"/>
    <property type="project" value="InterPro"/>
</dbReference>
<protein>
    <recommendedName>
        <fullName evidence="4">peroxidase</fullName>
        <ecNumber evidence="4">1.11.1.7</ecNumber>
    </recommendedName>
</protein>
<proteinExistence type="inferred from homology"/>
<comment type="function">
    <text evidence="3">Removal of H(2)O(2), oxidation of toxic reductants, biosynthesis and degradation of lignin, suberization, auxin catabolism, response to environmental stresses such as wounding, pathogen attack and oxidative stress. These functions might be dependent on each isozyme/isoform in each plant tissue.</text>
</comment>
<accession>A0A2K3NU38</accession>
<dbReference type="GO" id="GO:0006979">
    <property type="term" value="P:response to oxidative stress"/>
    <property type="evidence" value="ECO:0007669"/>
    <property type="project" value="InterPro"/>
</dbReference>
<evidence type="ECO:0000256" key="12">
    <source>
        <dbReference type="PIRSR" id="PIRSR600823-5"/>
    </source>
</evidence>
<dbReference type="STRING" id="57577.A0A2K3NU38"/>
<keyword evidence="6" id="KW-0349">Heme</keyword>
<dbReference type="Pfam" id="PF00141">
    <property type="entry name" value="peroxidase"/>
    <property type="match status" value="1"/>
</dbReference>
<dbReference type="PANTHER" id="PTHR31517:SF48">
    <property type="entry name" value="PEROXIDASE 16-RELATED"/>
    <property type="match status" value="1"/>
</dbReference>
<keyword evidence="5 16" id="KW-0575">Peroxidase</keyword>
<keyword evidence="10 12" id="KW-1015">Disulfide bond</keyword>
<keyword evidence="9" id="KW-0408">Iron</keyword>
<evidence type="ECO:0000313" key="17">
    <source>
        <dbReference type="Proteomes" id="UP000236291"/>
    </source>
</evidence>
<dbReference type="InterPro" id="IPR010255">
    <property type="entry name" value="Haem_peroxidase_sf"/>
</dbReference>
<comment type="catalytic activity">
    <reaction evidence="1">
        <text>2 a phenolic donor + H2O2 = 2 a phenolic radical donor + 2 H2O</text>
        <dbReference type="Rhea" id="RHEA:56136"/>
        <dbReference type="ChEBI" id="CHEBI:15377"/>
        <dbReference type="ChEBI" id="CHEBI:16240"/>
        <dbReference type="ChEBI" id="CHEBI:139520"/>
        <dbReference type="ChEBI" id="CHEBI:139521"/>
        <dbReference type="EC" id="1.11.1.7"/>
    </reaction>
</comment>
<evidence type="ECO:0000256" key="13">
    <source>
        <dbReference type="RuleBase" id="RU004241"/>
    </source>
</evidence>
<comment type="cofactor">
    <cofactor evidence="2">
        <name>heme b</name>
        <dbReference type="ChEBI" id="CHEBI:60344"/>
    </cofactor>
</comment>
<dbReference type="AlphaFoldDB" id="A0A2K3NU38"/>
<feature type="binding site" evidence="11">
    <location>
        <position position="165"/>
    </location>
    <ligand>
        <name>Ca(2+)</name>
        <dbReference type="ChEBI" id="CHEBI:29108"/>
        <label>2</label>
    </ligand>
</feature>
<dbReference type="SUPFAM" id="SSF48113">
    <property type="entry name" value="Heme-dependent peroxidases"/>
    <property type="match status" value="1"/>
</dbReference>
<evidence type="ECO:0000256" key="3">
    <source>
        <dbReference type="ARBA" id="ARBA00002322"/>
    </source>
</evidence>
<feature type="disulfide bond" evidence="12">
    <location>
        <begin position="112"/>
        <end position="144"/>
    </location>
</feature>
<evidence type="ECO:0000256" key="1">
    <source>
        <dbReference type="ARBA" id="ARBA00000189"/>
    </source>
</evidence>
<feature type="chain" id="PRO_5014332976" description="peroxidase" evidence="14">
    <location>
        <begin position="28"/>
        <end position="182"/>
    </location>
</feature>
<evidence type="ECO:0000256" key="5">
    <source>
        <dbReference type="ARBA" id="ARBA00022559"/>
    </source>
</evidence>
<dbReference type="FunFam" id="1.10.420.10:FF:000001">
    <property type="entry name" value="Peroxidase"/>
    <property type="match status" value="1"/>
</dbReference>
<keyword evidence="11" id="KW-0106">Calcium</keyword>
<dbReference type="InterPro" id="IPR000823">
    <property type="entry name" value="Peroxidase_pln"/>
</dbReference>
<dbReference type="ExpressionAtlas" id="A0A2K3NU38">
    <property type="expression patterns" value="baseline"/>
</dbReference>
<evidence type="ECO:0000256" key="9">
    <source>
        <dbReference type="ARBA" id="ARBA00023004"/>
    </source>
</evidence>
<dbReference type="Proteomes" id="UP000236291">
    <property type="component" value="Unassembled WGS sequence"/>
</dbReference>
<evidence type="ECO:0000256" key="6">
    <source>
        <dbReference type="ARBA" id="ARBA00022617"/>
    </source>
</evidence>
<dbReference type="SMR" id="A0A2K3NU38"/>
<reference evidence="16 17" key="1">
    <citation type="journal article" date="2014" name="Am. J. Bot.">
        <title>Genome assembly and annotation for red clover (Trifolium pratense; Fabaceae).</title>
        <authorList>
            <person name="Istvanek J."/>
            <person name="Jaros M."/>
            <person name="Krenek A."/>
            <person name="Repkova J."/>
        </authorList>
    </citation>
    <scope>NUCLEOTIDE SEQUENCE [LARGE SCALE GENOMIC DNA]</scope>
    <source>
        <strain evidence="17">cv. Tatra</strain>
        <tissue evidence="16">Young leaves</tissue>
    </source>
</reference>
<gene>
    <name evidence="16" type="primary">peroxidase</name>
    <name evidence="16" type="ORF">L195_g003000</name>
</gene>
<dbReference type="EMBL" id="ASHM01001356">
    <property type="protein sequence ID" value="PNY06531.1"/>
    <property type="molecule type" value="Genomic_DNA"/>
</dbReference>
<keyword evidence="7 11" id="KW-0479">Metal-binding</keyword>
<dbReference type="PANTHER" id="PTHR31517">
    <property type="match status" value="1"/>
</dbReference>
<dbReference type="EC" id="1.11.1.7" evidence="4"/>
<feature type="domain" description="Plant heme peroxidase family profile" evidence="15">
    <location>
        <begin position="28"/>
        <end position="76"/>
    </location>
</feature>
<feature type="binding site" evidence="11">
    <location>
        <position position="106"/>
    </location>
    <ligand>
        <name>Ca(2+)</name>
        <dbReference type="ChEBI" id="CHEBI:29108"/>
        <label>2</label>
    </ligand>
</feature>
<dbReference type="Gene3D" id="1.10.420.10">
    <property type="entry name" value="Peroxidase, domain 2"/>
    <property type="match status" value="1"/>
</dbReference>
<organism evidence="16 17">
    <name type="scientific">Trifolium pratense</name>
    <name type="common">Red clover</name>
    <dbReference type="NCBI Taxonomy" id="57577"/>
    <lineage>
        <taxon>Eukaryota</taxon>
        <taxon>Viridiplantae</taxon>
        <taxon>Streptophyta</taxon>
        <taxon>Embryophyta</taxon>
        <taxon>Tracheophyta</taxon>
        <taxon>Spermatophyta</taxon>
        <taxon>Magnoliopsida</taxon>
        <taxon>eudicotyledons</taxon>
        <taxon>Gunneridae</taxon>
        <taxon>Pentapetalae</taxon>
        <taxon>rosids</taxon>
        <taxon>fabids</taxon>
        <taxon>Fabales</taxon>
        <taxon>Fabaceae</taxon>
        <taxon>Papilionoideae</taxon>
        <taxon>50 kb inversion clade</taxon>
        <taxon>NPAAA clade</taxon>
        <taxon>Hologalegina</taxon>
        <taxon>IRL clade</taxon>
        <taxon>Trifolieae</taxon>
        <taxon>Trifolium</taxon>
    </lineage>
</organism>
<feature type="binding site" evidence="11">
    <location>
        <position position="157"/>
    </location>
    <ligand>
        <name>Ca(2+)</name>
        <dbReference type="ChEBI" id="CHEBI:29108"/>
        <label>2</label>
    </ligand>
</feature>
<dbReference type="GO" id="GO:0046872">
    <property type="term" value="F:metal ion binding"/>
    <property type="evidence" value="ECO:0007669"/>
    <property type="project" value="UniProtKB-KW"/>
</dbReference>
<feature type="domain" description="Plant heme peroxidase family profile" evidence="15">
    <location>
        <begin position="77"/>
        <end position="182"/>
    </location>
</feature>
<dbReference type="Gene3D" id="1.10.520.10">
    <property type="match status" value="1"/>
</dbReference>
<evidence type="ECO:0000256" key="11">
    <source>
        <dbReference type="PIRSR" id="PIRSR600823-3"/>
    </source>
</evidence>
<evidence type="ECO:0000256" key="8">
    <source>
        <dbReference type="ARBA" id="ARBA00023002"/>
    </source>
</evidence>
<evidence type="ECO:0000256" key="2">
    <source>
        <dbReference type="ARBA" id="ARBA00001970"/>
    </source>
</evidence>
<keyword evidence="8" id="KW-0560">Oxidoreductase</keyword>
<feature type="binding site" evidence="11">
    <location>
        <position position="160"/>
    </location>
    <ligand>
        <name>Ca(2+)</name>
        <dbReference type="ChEBI" id="CHEBI:29108"/>
        <label>2</label>
    </ligand>
</feature>
<comment type="cofactor">
    <cofactor evidence="11">
        <name>Ca(2+)</name>
        <dbReference type="ChEBI" id="CHEBI:29108"/>
    </cofactor>
    <text evidence="11">Binds 2 calcium ions per subunit.</text>
</comment>
<comment type="caution">
    <text evidence="16">The sequence shown here is derived from an EMBL/GenBank/DDBJ whole genome shotgun (WGS) entry which is preliminary data.</text>
</comment>
<evidence type="ECO:0000256" key="7">
    <source>
        <dbReference type="ARBA" id="ARBA00022723"/>
    </source>
</evidence>
<evidence type="ECO:0000259" key="15">
    <source>
        <dbReference type="PROSITE" id="PS50873"/>
    </source>
</evidence>
<feature type="signal peptide" evidence="14">
    <location>
        <begin position="1"/>
        <end position="27"/>
    </location>
</feature>
<dbReference type="InterPro" id="IPR002016">
    <property type="entry name" value="Haem_peroxidase"/>
</dbReference>
<reference evidence="16 17" key="2">
    <citation type="journal article" date="2017" name="Front. Plant Sci.">
        <title>Gene Classification and Mining of Molecular Markers Useful in Red Clover (Trifolium pratense) Breeding.</title>
        <authorList>
            <person name="Istvanek J."/>
            <person name="Dluhosova J."/>
            <person name="Dluhos P."/>
            <person name="Patkova L."/>
            <person name="Nedelnik J."/>
            <person name="Repkova J."/>
        </authorList>
    </citation>
    <scope>NUCLEOTIDE SEQUENCE [LARGE SCALE GENOMIC DNA]</scope>
    <source>
        <strain evidence="17">cv. Tatra</strain>
        <tissue evidence="16">Young leaves</tissue>
    </source>
</reference>
<evidence type="ECO:0000256" key="4">
    <source>
        <dbReference type="ARBA" id="ARBA00012313"/>
    </source>
</evidence>
<evidence type="ECO:0000256" key="10">
    <source>
        <dbReference type="ARBA" id="ARBA00023157"/>
    </source>
</evidence>